<comment type="caution">
    <text evidence="2">The sequence shown here is derived from an EMBL/GenBank/DDBJ whole genome shotgun (WGS) entry which is preliminary data.</text>
</comment>
<accession>A0ABU9EEE4</accession>
<evidence type="ECO:0008006" key="4">
    <source>
        <dbReference type="Google" id="ProtNLM"/>
    </source>
</evidence>
<feature type="region of interest" description="Disordered" evidence="1">
    <location>
        <begin position="34"/>
        <end position="58"/>
    </location>
</feature>
<dbReference type="Gene3D" id="1.25.60.10">
    <property type="entry name" value="MgtE N-terminal domain-like"/>
    <property type="match status" value="1"/>
</dbReference>
<dbReference type="EMBL" id="JBBHLI010000012">
    <property type="protein sequence ID" value="MEK9502504.1"/>
    <property type="molecule type" value="Genomic_DNA"/>
</dbReference>
<evidence type="ECO:0000256" key="1">
    <source>
        <dbReference type="SAM" id="MobiDB-lite"/>
    </source>
</evidence>
<feature type="compositionally biased region" description="Low complexity" evidence="1">
    <location>
        <begin position="49"/>
        <end position="58"/>
    </location>
</feature>
<reference evidence="2 3" key="1">
    <citation type="submission" date="2024-02" db="EMBL/GenBank/DDBJ databases">
        <title>A novel Gemmatimonadota bacterium.</title>
        <authorList>
            <person name="Du Z.-J."/>
            <person name="Ye Y.-Q."/>
        </authorList>
    </citation>
    <scope>NUCLEOTIDE SEQUENCE [LARGE SCALE GENOMIC DNA]</scope>
    <source>
        <strain evidence="2 3">DH-20</strain>
    </source>
</reference>
<organism evidence="2 3">
    <name type="scientific">Gaopeijia maritima</name>
    <dbReference type="NCBI Taxonomy" id="3119007"/>
    <lineage>
        <taxon>Bacteria</taxon>
        <taxon>Pseudomonadati</taxon>
        <taxon>Gemmatimonadota</taxon>
        <taxon>Longimicrobiia</taxon>
        <taxon>Gaopeijiales</taxon>
        <taxon>Gaopeijiaceae</taxon>
        <taxon>Gaopeijia</taxon>
    </lineage>
</organism>
<evidence type="ECO:0000313" key="2">
    <source>
        <dbReference type="EMBL" id="MEK9502504.1"/>
    </source>
</evidence>
<gene>
    <name evidence="2" type="ORF">WI372_16040</name>
</gene>
<protein>
    <recommendedName>
        <fullName evidence="4">Magnesium transporter MgtE intracellular domain-containing protein</fullName>
    </recommendedName>
</protein>
<name>A0ABU9EEE4_9BACT</name>
<dbReference type="SUPFAM" id="SSF158791">
    <property type="entry name" value="MgtE N-terminal domain-like"/>
    <property type="match status" value="1"/>
</dbReference>
<dbReference type="Proteomes" id="UP001484239">
    <property type="component" value="Unassembled WGS sequence"/>
</dbReference>
<dbReference type="RefSeq" id="WP_405282617.1">
    <property type="nucleotide sequence ID" value="NZ_CP144380.1"/>
</dbReference>
<feature type="region of interest" description="Disordered" evidence="1">
    <location>
        <begin position="101"/>
        <end position="126"/>
    </location>
</feature>
<evidence type="ECO:0000313" key="3">
    <source>
        <dbReference type="Proteomes" id="UP001484239"/>
    </source>
</evidence>
<sequence length="212" mass="21049">MKTVILALMGVLVGGGVGTGGGAFLLARCSTDAPEGALAEGGHDDAEGGEAATDSAAVEAVDEAVDSLEADPTLLAEADAEAEDEADPVDDVDGAETAAATVDGEPAPPEAGPTADDLPPTGAIDPVAPAVEPLVLAPTPDPTALRRLARIFSNMRAEQAAAVMVELTDEEAQRILVSMSERSAAAILGKMEASRAAVLSQKVLGAAGGGDR</sequence>
<proteinExistence type="predicted"/>
<keyword evidence="3" id="KW-1185">Reference proteome</keyword>
<dbReference type="InterPro" id="IPR038076">
    <property type="entry name" value="MgtE_N_sf"/>
</dbReference>